<sequence>PTDDIVLMAQTLEKLFLQKVAQMPPEEQELLLPLAKNSHKKGAARAAGAKSGGKIQDFGVKQKKLGIKQIKLGIKHVKFGKKGVKRKADTTTPTTTAIIATNAAAAAASAGQSSPSSAENPKCAKIPARRESGRPIKPPKKDLPDSQQHQTSKKGKLSEQLKYCNGILKELLSKKHAAYAWPFYKPVDASALGLHDYHEIIKHPMDLSTIKGYYRYF</sequence>
<keyword evidence="1 2" id="KW-0103">Bromodomain</keyword>
<dbReference type="Pfam" id="PF00439">
    <property type="entry name" value="Bromodomain"/>
    <property type="match status" value="1"/>
</dbReference>
<proteinExistence type="predicted"/>
<dbReference type="InterPro" id="IPR001487">
    <property type="entry name" value="Bromodomain"/>
</dbReference>
<dbReference type="GO" id="GO:0005634">
    <property type="term" value="C:nucleus"/>
    <property type="evidence" value="ECO:0007669"/>
    <property type="project" value="TreeGrafter"/>
</dbReference>
<dbReference type="EMBL" id="SWJQ01003026">
    <property type="protein sequence ID" value="TRZ06040.1"/>
    <property type="molecule type" value="Genomic_DNA"/>
</dbReference>
<gene>
    <name evidence="5" type="ORF">HGM15179_021067</name>
</gene>
<comment type="caution">
    <text evidence="5">The sequence shown here is derived from an EMBL/GenBank/DDBJ whole genome shotgun (WGS) entry which is preliminary data.</text>
</comment>
<evidence type="ECO:0000259" key="4">
    <source>
        <dbReference type="PROSITE" id="PS50014"/>
    </source>
</evidence>
<accession>A0A8K1FXA1</accession>
<feature type="non-terminal residue" evidence="5">
    <location>
        <position position="1"/>
    </location>
</feature>
<dbReference type="PRINTS" id="PR00503">
    <property type="entry name" value="BROMODOMAIN"/>
</dbReference>
<evidence type="ECO:0000313" key="5">
    <source>
        <dbReference type="EMBL" id="TRZ06040.1"/>
    </source>
</evidence>
<reference evidence="5" key="1">
    <citation type="submission" date="2019-04" db="EMBL/GenBank/DDBJ databases">
        <title>Genome assembly of Zosterops borbonicus 15179.</title>
        <authorList>
            <person name="Leroy T."/>
            <person name="Anselmetti Y."/>
            <person name="Tilak M.-K."/>
            <person name="Nabholz B."/>
        </authorList>
    </citation>
    <scope>NUCLEOTIDE SEQUENCE</scope>
    <source>
        <strain evidence="5">HGM_15179</strain>
        <tissue evidence="5">Muscle</tissue>
    </source>
</reference>
<dbReference type="AlphaFoldDB" id="A0A8K1FXA1"/>
<dbReference type="Proteomes" id="UP000796761">
    <property type="component" value="Unassembled WGS sequence"/>
</dbReference>
<keyword evidence="6" id="KW-1185">Reference proteome</keyword>
<dbReference type="InterPro" id="IPR050935">
    <property type="entry name" value="Bromo_chromatin_reader"/>
</dbReference>
<feature type="region of interest" description="Disordered" evidence="3">
    <location>
        <begin position="110"/>
        <end position="157"/>
    </location>
</feature>
<evidence type="ECO:0000256" key="3">
    <source>
        <dbReference type="SAM" id="MobiDB-lite"/>
    </source>
</evidence>
<dbReference type="PROSITE" id="PS50014">
    <property type="entry name" value="BROMODOMAIN_2"/>
    <property type="match status" value="1"/>
</dbReference>
<evidence type="ECO:0000256" key="2">
    <source>
        <dbReference type="PROSITE-ProRule" id="PRU00035"/>
    </source>
</evidence>
<dbReference type="OrthoDB" id="21449at2759"/>
<dbReference type="SUPFAM" id="SSF47370">
    <property type="entry name" value="Bromodomain"/>
    <property type="match status" value="1"/>
</dbReference>
<dbReference type="PANTHER" id="PTHR22880">
    <property type="entry name" value="FALZ-RELATED BROMODOMAIN-CONTAINING PROTEINS"/>
    <property type="match status" value="1"/>
</dbReference>
<dbReference type="InterPro" id="IPR036427">
    <property type="entry name" value="Bromodomain-like_sf"/>
</dbReference>
<dbReference type="GO" id="GO:0006338">
    <property type="term" value="P:chromatin remodeling"/>
    <property type="evidence" value="ECO:0007669"/>
    <property type="project" value="TreeGrafter"/>
</dbReference>
<dbReference type="PANTHER" id="PTHR22880:SF240">
    <property type="entry name" value="BROMODOMAIN-CONTAINING PROTEIN 2"/>
    <property type="match status" value="1"/>
</dbReference>
<dbReference type="GO" id="GO:0000785">
    <property type="term" value="C:chromatin"/>
    <property type="evidence" value="ECO:0007669"/>
    <property type="project" value="TreeGrafter"/>
</dbReference>
<dbReference type="GO" id="GO:0006355">
    <property type="term" value="P:regulation of DNA-templated transcription"/>
    <property type="evidence" value="ECO:0007669"/>
    <property type="project" value="TreeGrafter"/>
</dbReference>
<evidence type="ECO:0000313" key="6">
    <source>
        <dbReference type="Proteomes" id="UP000796761"/>
    </source>
</evidence>
<protein>
    <recommendedName>
        <fullName evidence="4">Bromo domain-containing protein</fullName>
    </recommendedName>
</protein>
<feature type="compositionally biased region" description="Basic and acidic residues" evidence="3">
    <location>
        <begin position="128"/>
        <end position="144"/>
    </location>
</feature>
<dbReference type="Gene3D" id="1.20.920.10">
    <property type="entry name" value="Bromodomain-like"/>
    <property type="match status" value="1"/>
</dbReference>
<name>A0A8K1FXA1_9PASS</name>
<organism evidence="5 6">
    <name type="scientific">Zosterops borbonicus</name>
    <dbReference type="NCBI Taxonomy" id="364589"/>
    <lineage>
        <taxon>Eukaryota</taxon>
        <taxon>Metazoa</taxon>
        <taxon>Chordata</taxon>
        <taxon>Craniata</taxon>
        <taxon>Vertebrata</taxon>
        <taxon>Euteleostomi</taxon>
        <taxon>Archelosauria</taxon>
        <taxon>Archosauria</taxon>
        <taxon>Dinosauria</taxon>
        <taxon>Saurischia</taxon>
        <taxon>Theropoda</taxon>
        <taxon>Coelurosauria</taxon>
        <taxon>Aves</taxon>
        <taxon>Neognathae</taxon>
        <taxon>Neoaves</taxon>
        <taxon>Telluraves</taxon>
        <taxon>Australaves</taxon>
        <taxon>Passeriformes</taxon>
        <taxon>Sylvioidea</taxon>
        <taxon>Zosteropidae</taxon>
        <taxon>Zosterops</taxon>
    </lineage>
</organism>
<evidence type="ECO:0000256" key="1">
    <source>
        <dbReference type="ARBA" id="ARBA00023117"/>
    </source>
</evidence>
<feature type="domain" description="Bromo" evidence="4">
    <location>
        <begin position="175"/>
        <end position="217"/>
    </location>
</feature>